<gene>
    <name evidence="2" type="ORF">DDF65_02420</name>
</gene>
<sequence length="64" mass="6770">MPYDLTADQSPETAVAEFEAGPLRYRAEVRVTPAGILAVGALLSGVLLSTAVIVWATKAAVERR</sequence>
<keyword evidence="1" id="KW-1133">Transmembrane helix</keyword>
<proteinExistence type="predicted"/>
<dbReference type="Proteomes" id="UP000244913">
    <property type="component" value="Unassembled WGS sequence"/>
</dbReference>
<dbReference type="RefSeq" id="WP_116564358.1">
    <property type="nucleotide sequence ID" value="NZ_QDKP01000011.1"/>
</dbReference>
<name>A0A2T9JVT4_9CAUL</name>
<feature type="transmembrane region" description="Helical" evidence="1">
    <location>
        <begin position="34"/>
        <end position="56"/>
    </location>
</feature>
<keyword evidence="3" id="KW-1185">Reference proteome</keyword>
<evidence type="ECO:0000313" key="2">
    <source>
        <dbReference type="EMBL" id="PVM87806.1"/>
    </source>
</evidence>
<dbReference type="EMBL" id="QDKP01000011">
    <property type="protein sequence ID" value="PVM87806.1"/>
    <property type="molecule type" value="Genomic_DNA"/>
</dbReference>
<keyword evidence="1" id="KW-0472">Membrane</keyword>
<organism evidence="2 3">
    <name type="scientific">Caulobacter radicis</name>
    <dbReference type="NCBI Taxonomy" id="2172650"/>
    <lineage>
        <taxon>Bacteria</taxon>
        <taxon>Pseudomonadati</taxon>
        <taxon>Pseudomonadota</taxon>
        <taxon>Alphaproteobacteria</taxon>
        <taxon>Caulobacterales</taxon>
        <taxon>Caulobacteraceae</taxon>
        <taxon>Caulobacter</taxon>
    </lineage>
</organism>
<accession>A0A2T9JVT4</accession>
<protein>
    <submittedName>
        <fullName evidence="2">Uncharacterized protein</fullName>
    </submittedName>
</protein>
<comment type="caution">
    <text evidence="2">The sequence shown here is derived from an EMBL/GenBank/DDBJ whole genome shotgun (WGS) entry which is preliminary data.</text>
</comment>
<evidence type="ECO:0000256" key="1">
    <source>
        <dbReference type="SAM" id="Phobius"/>
    </source>
</evidence>
<reference evidence="2 3" key="1">
    <citation type="submission" date="2018-04" db="EMBL/GenBank/DDBJ databases">
        <title>The genome sequence of Caulobacter sp. 736.</title>
        <authorList>
            <person name="Gao J."/>
            <person name="Sun J."/>
        </authorList>
    </citation>
    <scope>NUCLEOTIDE SEQUENCE [LARGE SCALE GENOMIC DNA]</scope>
    <source>
        <strain evidence="2 3">736</strain>
    </source>
</reference>
<evidence type="ECO:0000313" key="3">
    <source>
        <dbReference type="Proteomes" id="UP000244913"/>
    </source>
</evidence>
<keyword evidence="1" id="KW-0812">Transmembrane</keyword>
<dbReference type="AlphaFoldDB" id="A0A2T9JVT4"/>